<keyword evidence="4 7" id="KW-0808">Transferase</keyword>
<dbReference type="PANTHER" id="PTHR32125">
    <property type="entry name" value="2-C-METHYL-D-ERYTHRITOL 4-PHOSPHATE CYTIDYLYLTRANSFERASE, CHLOROPLASTIC"/>
    <property type="match status" value="1"/>
</dbReference>
<dbReference type="SUPFAM" id="SSF53448">
    <property type="entry name" value="Nucleotide-diphospho-sugar transferases"/>
    <property type="match status" value="1"/>
</dbReference>
<organism evidence="8 9">
    <name type="scientific">Mangrovibacillus cuniculi</name>
    <dbReference type="NCBI Taxonomy" id="2593652"/>
    <lineage>
        <taxon>Bacteria</taxon>
        <taxon>Bacillati</taxon>
        <taxon>Bacillota</taxon>
        <taxon>Bacilli</taxon>
        <taxon>Bacillales</taxon>
        <taxon>Bacillaceae</taxon>
        <taxon>Mangrovibacillus</taxon>
    </lineage>
</organism>
<dbReference type="Proteomes" id="UP000593626">
    <property type="component" value="Chromosome"/>
</dbReference>
<dbReference type="FunFam" id="3.90.550.10:FF:000003">
    <property type="entry name" value="2-C-methyl-D-erythritol 4-phosphate cytidylyltransferase"/>
    <property type="match status" value="1"/>
</dbReference>
<comment type="pathway">
    <text evidence="2 7">Isoprenoid biosynthesis; isopentenyl diphosphate biosynthesis via DXP pathway; isopentenyl diphosphate from 1-deoxy-D-xylulose 5-phosphate: step 2/6.</text>
</comment>
<evidence type="ECO:0000256" key="4">
    <source>
        <dbReference type="ARBA" id="ARBA00022679"/>
    </source>
</evidence>
<proteinExistence type="inferred from homology"/>
<keyword evidence="5 7" id="KW-0548">Nucleotidyltransferase</keyword>
<keyword evidence="9" id="KW-1185">Reference proteome</keyword>
<comment type="function">
    <text evidence="7">Catalyzes the formation of 4-diphosphocytidyl-2-C-methyl-D-erythritol from CTP and 2-C-methyl-D-erythritol 4-phosphate (MEP).</text>
</comment>
<evidence type="ECO:0000313" key="9">
    <source>
        <dbReference type="Proteomes" id="UP000593626"/>
    </source>
</evidence>
<dbReference type="GO" id="GO:0050518">
    <property type="term" value="F:2-C-methyl-D-erythritol 4-phosphate cytidylyltransferase activity"/>
    <property type="evidence" value="ECO:0007669"/>
    <property type="project" value="UniProtKB-UniRule"/>
</dbReference>
<evidence type="ECO:0000256" key="6">
    <source>
        <dbReference type="ARBA" id="ARBA00023229"/>
    </source>
</evidence>
<dbReference type="InterPro" id="IPR029044">
    <property type="entry name" value="Nucleotide-diphossugar_trans"/>
</dbReference>
<dbReference type="HAMAP" id="MF_00108">
    <property type="entry name" value="IspD"/>
    <property type="match status" value="1"/>
</dbReference>
<evidence type="ECO:0000313" key="8">
    <source>
        <dbReference type="EMBL" id="QPC48013.1"/>
    </source>
</evidence>
<reference evidence="8 9" key="1">
    <citation type="submission" date="2019-07" db="EMBL/GenBank/DDBJ databases">
        <title>Genome sequence of 2 isolates from Red Sea Mangroves.</title>
        <authorList>
            <person name="Sefrji F."/>
            <person name="Michoud G."/>
            <person name="Merlino G."/>
            <person name="Daffonchio D."/>
        </authorList>
    </citation>
    <scope>NUCLEOTIDE SEQUENCE [LARGE SCALE GENOMIC DNA]</scope>
    <source>
        <strain evidence="8 9">R1DC41</strain>
    </source>
</reference>
<dbReference type="EMBL" id="CP049742">
    <property type="protein sequence ID" value="QPC48013.1"/>
    <property type="molecule type" value="Genomic_DNA"/>
</dbReference>
<dbReference type="Pfam" id="PF01128">
    <property type="entry name" value="IspD"/>
    <property type="match status" value="1"/>
</dbReference>
<dbReference type="CDD" id="cd02516">
    <property type="entry name" value="CDP-ME_synthetase"/>
    <property type="match status" value="1"/>
</dbReference>
<accession>A0A7S8CDW9</accession>
<dbReference type="PROSITE" id="PS01295">
    <property type="entry name" value="ISPD"/>
    <property type="match status" value="1"/>
</dbReference>
<comment type="similarity">
    <text evidence="3 7">Belongs to the IspD/TarI cytidylyltransferase family. IspD subfamily.</text>
</comment>
<gene>
    <name evidence="7 8" type="primary">ispD</name>
    <name evidence="8" type="ORF">G8O30_14240</name>
</gene>
<feature type="site" description="Transition state stabilizer" evidence="7">
    <location>
        <position position="22"/>
    </location>
</feature>
<comment type="catalytic activity">
    <reaction evidence="1 7">
        <text>2-C-methyl-D-erythritol 4-phosphate + CTP + H(+) = 4-CDP-2-C-methyl-D-erythritol + diphosphate</text>
        <dbReference type="Rhea" id="RHEA:13429"/>
        <dbReference type="ChEBI" id="CHEBI:15378"/>
        <dbReference type="ChEBI" id="CHEBI:33019"/>
        <dbReference type="ChEBI" id="CHEBI:37563"/>
        <dbReference type="ChEBI" id="CHEBI:57823"/>
        <dbReference type="ChEBI" id="CHEBI:58262"/>
        <dbReference type="EC" id="2.7.7.60"/>
    </reaction>
</comment>
<dbReference type="KEGG" id="mcui:G8O30_14240"/>
<feature type="site" description="Positions MEP for the nucleophilic attack" evidence="7">
    <location>
        <position position="209"/>
    </location>
</feature>
<name>A0A7S8CDW9_9BACI</name>
<sequence length="232" mass="25696">MNYRVIIPAAGQGKRMGLGYNKLFLPLGGRALIAHTLDVFLQDSSCETVILSTNEEERELFLSLSLKGDRSKITFVNGGVERQHSVANGLSSIDAKEDTLVLVHDGARPFITREVIAKVVQKANDNGAAIVGVPVKDTIKRIQSSVVQETIDRSSLWQIQTPQAFRLSILHEAHQWARVNNYLGTDEASLVEKISYPVSIVEGSYDNIKLTTKEDIYFGEAILQAKSQEEKQ</sequence>
<dbReference type="EC" id="2.7.7.60" evidence="7"/>
<evidence type="ECO:0000256" key="3">
    <source>
        <dbReference type="ARBA" id="ARBA00009789"/>
    </source>
</evidence>
<dbReference type="UniPathway" id="UPA00056">
    <property type="reaction ID" value="UER00093"/>
</dbReference>
<evidence type="ECO:0000256" key="2">
    <source>
        <dbReference type="ARBA" id="ARBA00004787"/>
    </source>
</evidence>
<dbReference type="Gene3D" id="3.90.550.10">
    <property type="entry name" value="Spore Coat Polysaccharide Biosynthesis Protein SpsA, Chain A"/>
    <property type="match status" value="1"/>
</dbReference>
<dbReference type="GO" id="GO:0019288">
    <property type="term" value="P:isopentenyl diphosphate biosynthetic process, methylerythritol 4-phosphate pathway"/>
    <property type="evidence" value="ECO:0007669"/>
    <property type="project" value="UniProtKB-UniRule"/>
</dbReference>
<dbReference type="PANTHER" id="PTHR32125:SF4">
    <property type="entry name" value="2-C-METHYL-D-ERYTHRITOL 4-PHOSPHATE CYTIDYLYLTRANSFERASE, CHLOROPLASTIC"/>
    <property type="match status" value="1"/>
</dbReference>
<keyword evidence="6 7" id="KW-0414">Isoprene biosynthesis</keyword>
<feature type="site" description="Positions MEP for the nucleophilic attack" evidence="7">
    <location>
        <position position="153"/>
    </location>
</feature>
<dbReference type="NCBIfam" id="TIGR00453">
    <property type="entry name" value="ispD"/>
    <property type="match status" value="1"/>
</dbReference>
<evidence type="ECO:0000256" key="1">
    <source>
        <dbReference type="ARBA" id="ARBA00001282"/>
    </source>
</evidence>
<evidence type="ECO:0000256" key="5">
    <source>
        <dbReference type="ARBA" id="ARBA00022695"/>
    </source>
</evidence>
<protein>
    <recommendedName>
        <fullName evidence="7">2-C-methyl-D-erythritol 4-phosphate cytidylyltransferase</fullName>
        <ecNumber evidence="7">2.7.7.60</ecNumber>
    </recommendedName>
    <alternativeName>
        <fullName evidence="7">4-diphosphocytidyl-2C-methyl-D-erythritol synthase</fullName>
    </alternativeName>
    <alternativeName>
        <fullName evidence="7">MEP cytidylyltransferase</fullName>
        <shortName evidence="7">MCT</shortName>
    </alternativeName>
</protein>
<dbReference type="InterPro" id="IPR050088">
    <property type="entry name" value="IspD/TarI_cytidylyltransf_bact"/>
</dbReference>
<evidence type="ECO:0000256" key="7">
    <source>
        <dbReference type="HAMAP-Rule" id="MF_00108"/>
    </source>
</evidence>
<dbReference type="RefSeq" id="WP_239672694.1">
    <property type="nucleotide sequence ID" value="NZ_CP049742.1"/>
</dbReference>
<dbReference type="AlphaFoldDB" id="A0A7S8CDW9"/>
<dbReference type="InterPro" id="IPR018294">
    <property type="entry name" value="ISPD_synthase_CS"/>
</dbReference>
<dbReference type="InterPro" id="IPR001228">
    <property type="entry name" value="IspD"/>
</dbReference>
<feature type="site" description="Transition state stabilizer" evidence="7">
    <location>
        <position position="15"/>
    </location>
</feature>
<dbReference type="InterPro" id="IPR034683">
    <property type="entry name" value="IspD/TarI"/>
</dbReference>